<protein>
    <recommendedName>
        <fullName evidence="10">Transcriptional activator FlhC</fullName>
    </recommendedName>
</protein>
<evidence type="ECO:0008006" key="10">
    <source>
        <dbReference type="Google" id="ProtNLM"/>
    </source>
</evidence>
<keyword evidence="3" id="KW-1005">Bacterial flagellum biogenesis</keyword>
<evidence type="ECO:0000313" key="9">
    <source>
        <dbReference type="EMBL" id="CUV19599.1"/>
    </source>
</evidence>
<dbReference type="SUPFAM" id="SSF160930">
    <property type="entry name" value="FlhC-like"/>
    <property type="match status" value="1"/>
</dbReference>
<evidence type="ECO:0000256" key="2">
    <source>
        <dbReference type="ARBA" id="ARBA00022723"/>
    </source>
</evidence>
<dbReference type="GO" id="GO:0003677">
    <property type="term" value="F:DNA binding"/>
    <property type="evidence" value="ECO:0007669"/>
    <property type="project" value="UniProtKB-KW"/>
</dbReference>
<dbReference type="Pfam" id="PF05280">
    <property type="entry name" value="FlhC"/>
    <property type="match status" value="1"/>
</dbReference>
<dbReference type="GO" id="GO:1902208">
    <property type="term" value="P:regulation of bacterial-type flagellum assembly"/>
    <property type="evidence" value="ECO:0007669"/>
    <property type="project" value="InterPro"/>
</dbReference>
<dbReference type="GO" id="GO:0044781">
    <property type="term" value="P:bacterial-type flagellum organization"/>
    <property type="evidence" value="ECO:0007669"/>
    <property type="project" value="UniProtKB-KW"/>
</dbReference>
<name>A0A0S4UBM2_RALSL</name>
<dbReference type="AlphaFoldDB" id="A0A0S4UBM2"/>
<dbReference type="EMBL" id="LN899821">
    <property type="protein sequence ID" value="CUV19599.1"/>
    <property type="molecule type" value="Genomic_DNA"/>
</dbReference>
<keyword evidence="2" id="KW-0479">Metal-binding</keyword>
<evidence type="ECO:0000256" key="3">
    <source>
        <dbReference type="ARBA" id="ARBA00022795"/>
    </source>
</evidence>
<keyword evidence="4" id="KW-0862">Zinc</keyword>
<dbReference type="GO" id="GO:0045893">
    <property type="term" value="P:positive regulation of DNA-templated transcription"/>
    <property type="evidence" value="ECO:0007669"/>
    <property type="project" value="InterPro"/>
</dbReference>
<evidence type="ECO:0000256" key="7">
    <source>
        <dbReference type="ARBA" id="ARBA00023159"/>
    </source>
</evidence>
<evidence type="ECO:0000256" key="5">
    <source>
        <dbReference type="ARBA" id="ARBA00023015"/>
    </source>
</evidence>
<evidence type="ECO:0000256" key="4">
    <source>
        <dbReference type="ARBA" id="ARBA00022833"/>
    </source>
</evidence>
<keyword evidence="1" id="KW-0963">Cytoplasm</keyword>
<accession>A0A0S4UBM2</accession>
<gene>
    <name evidence="9" type="ORF">PSS4_v1_1070032</name>
</gene>
<keyword evidence="5" id="KW-0805">Transcription regulation</keyword>
<evidence type="ECO:0000256" key="6">
    <source>
        <dbReference type="ARBA" id="ARBA00023125"/>
    </source>
</evidence>
<evidence type="ECO:0000256" key="1">
    <source>
        <dbReference type="ARBA" id="ARBA00022490"/>
    </source>
</evidence>
<keyword evidence="7" id="KW-0010">Activator</keyword>
<evidence type="ECO:0000256" key="8">
    <source>
        <dbReference type="ARBA" id="ARBA00023163"/>
    </source>
</evidence>
<proteinExistence type="predicted"/>
<keyword evidence="8" id="KW-0804">Transcription</keyword>
<sequence>MTRSTAPSAKESLILPDRITDRIRSINYQLADFMGTCMLRHRDVAPVFGVRPEELAMLAQNAAGQRQLMGTPFLVVAPMFKNVEDWRSLIKKSTPTVAIDKVKAQFGNLDPSLKMSLFHQNKDYVWMVVDLLHSTPVAAQLLGMPQDLADYLVTVSQHELELAIFGANFPMFRWRFENPLFWLEFSANLISEETICHHVMNAGDSRAPRPVQRERWGNFRVGRAQMERYTEALIGLRCRASSVASMFPGTAATARALYRQIHGESSPCGLMPSSSSWYVESVSSRIQSTTLIWLYWSALAARANEPEAFITALDTVGRLFGDAARLTPDRAFHLARSLSTGSDLAMSSCRTCSTHYLTCNTTPKIELAASFYCPSCTGALTAPRKGKPRKQIA</sequence>
<reference evidence="9" key="1">
    <citation type="submission" date="2015-10" db="EMBL/GenBank/DDBJ databases">
        <authorList>
            <person name="Gilbert D.G."/>
        </authorList>
    </citation>
    <scope>NUCLEOTIDE SEQUENCE</scope>
    <source>
        <strain evidence="9">Phyl III-seqv23</strain>
    </source>
</reference>
<dbReference type="GO" id="GO:0046872">
    <property type="term" value="F:metal ion binding"/>
    <property type="evidence" value="ECO:0007669"/>
    <property type="project" value="UniProtKB-KW"/>
</dbReference>
<keyword evidence="6" id="KW-0238">DNA-binding</keyword>
<dbReference type="InterPro" id="IPR007944">
    <property type="entry name" value="FlhC"/>
</dbReference>
<organism evidence="9">
    <name type="scientific">Ralstonia solanacearum</name>
    <name type="common">Pseudomonas solanacearum</name>
    <dbReference type="NCBI Taxonomy" id="305"/>
    <lineage>
        <taxon>Bacteria</taxon>
        <taxon>Pseudomonadati</taxon>
        <taxon>Pseudomonadota</taxon>
        <taxon>Betaproteobacteria</taxon>
        <taxon>Burkholderiales</taxon>
        <taxon>Burkholderiaceae</taxon>
        <taxon>Ralstonia</taxon>
        <taxon>Ralstonia solanacearum species complex</taxon>
    </lineage>
</organism>